<evidence type="ECO:0000256" key="4">
    <source>
        <dbReference type="ARBA" id="ARBA00022737"/>
    </source>
</evidence>
<keyword evidence="8" id="KW-1003">Cell membrane</keyword>
<reference evidence="11" key="1">
    <citation type="submission" date="2019-02" db="EMBL/GenBank/DDBJ databases">
        <title>Draft genome sequence of Enterococcus sp. Gos25-1.</title>
        <authorList>
            <person name="Tanaka N."/>
            <person name="Shiwa Y."/>
            <person name="Fujita N."/>
        </authorList>
    </citation>
    <scope>NUCLEOTIDE SEQUENCE [LARGE SCALE GENOMIC DNA]</scope>
    <source>
        <strain evidence="11">Gos25-1</strain>
    </source>
</reference>
<feature type="binding site" evidence="8">
    <location>
        <position position="376"/>
    </location>
    <ligand>
        <name>[4Fe-4S] cluster</name>
        <dbReference type="ChEBI" id="CHEBI:49883"/>
        <label>1</label>
    </ligand>
</feature>
<evidence type="ECO:0000256" key="6">
    <source>
        <dbReference type="ARBA" id="ARBA00023004"/>
    </source>
</evidence>
<dbReference type="HAMAP" id="MF_00461">
    <property type="entry name" value="RsxC_RnfC"/>
    <property type="match status" value="1"/>
</dbReference>
<gene>
    <name evidence="10" type="primary">rnfC_1</name>
    <name evidence="8" type="synonym">rnfC</name>
    <name evidence="10" type="ORF">NRIC_22160</name>
</gene>
<dbReference type="EC" id="7.-.-.-" evidence="8"/>
<dbReference type="Pfam" id="PF01512">
    <property type="entry name" value="Complex1_51K"/>
    <property type="match status" value="1"/>
</dbReference>
<feature type="binding site" evidence="8">
    <location>
        <position position="418"/>
    </location>
    <ligand>
        <name>[4Fe-4S] cluster</name>
        <dbReference type="ChEBI" id="CHEBI:49883"/>
        <label>2</label>
    </ligand>
</feature>
<keyword evidence="6 8" id="KW-0408">Iron</keyword>
<dbReference type="InterPro" id="IPR010208">
    <property type="entry name" value="Ion_transpt_RnfC/RsxC"/>
</dbReference>
<name>A0A4P5P8H0_9ENTE</name>
<dbReference type="NCBIfam" id="NF003454">
    <property type="entry name" value="PRK05035.1"/>
    <property type="match status" value="1"/>
</dbReference>
<keyword evidence="8" id="KW-1278">Translocase</keyword>
<evidence type="ECO:0000256" key="1">
    <source>
        <dbReference type="ARBA" id="ARBA00022448"/>
    </source>
</evidence>
<dbReference type="PROSITE" id="PS00198">
    <property type="entry name" value="4FE4S_FER_1"/>
    <property type="match status" value="1"/>
</dbReference>
<dbReference type="EMBL" id="BJCC01000016">
    <property type="protein sequence ID" value="GCF94325.1"/>
    <property type="molecule type" value="Genomic_DNA"/>
</dbReference>
<proteinExistence type="inferred from homology"/>
<feature type="binding site" evidence="8">
    <location>
        <position position="379"/>
    </location>
    <ligand>
        <name>[4Fe-4S] cluster</name>
        <dbReference type="ChEBI" id="CHEBI:49883"/>
        <label>1</label>
    </ligand>
</feature>
<dbReference type="InterPro" id="IPR026902">
    <property type="entry name" value="RnfC_N"/>
</dbReference>
<dbReference type="GO" id="GO:0009055">
    <property type="term" value="F:electron transfer activity"/>
    <property type="evidence" value="ECO:0007669"/>
    <property type="project" value="InterPro"/>
</dbReference>
<keyword evidence="1 8" id="KW-0813">Transport</keyword>
<keyword evidence="7 8" id="KW-0411">Iron-sulfur</keyword>
<keyword evidence="2 8" id="KW-0004">4Fe-4S</keyword>
<dbReference type="GO" id="GO:0022900">
    <property type="term" value="P:electron transport chain"/>
    <property type="evidence" value="ECO:0007669"/>
    <property type="project" value="UniProtKB-UniRule"/>
</dbReference>
<dbReference type="Pfam" id="PF13375">
    <property type="entry name" value="RnfC_N"/>
    <property type="match status" value="1"/>
</dbReference>
<dbReference type="Proteomes" id="UP000290567">
    <property type="component" value="Unassembled WGS sequence"/>
</dbReference>
<comment type="similarity">
    <text evidence="8">Belongs to the 4Fe4S bacterial-type ferredoxin family. RnfC subfamily.</text>
</comment>
<dbReference type="InterPro" id="IPR037225">
    <property type="entry name" value="Nuo51_FMN-bd_sf"/>
</dbReference>
<evidence type="ECO:0000256" key="7">
    <source>
        <dbReference type="ARBA" id="ARBA00023014"/>
    </source>
</evidence>
<comment type="cofactor">
    <cofactor evidence="8">
        <name>[4Fe-4S] cluster</name>
        <dbReference type="ChEBI" id="CHEBI:49883"/>
    </cofactor>
    <text evidence="8">Binds 2 [4Fe-4S] clusters per subunit.</text>
</comment>
<feature type="binding site" evidence="8">
    <location>
        <position position="412"/>
    </location>
    <ligand>
        <name>[4Fe-4S] cluster</name>
        <dbReference type="ChEBI" id="CHEBI:49883"/>
        <label>2</label>
    </ligand>
</feature>
<comment type="function">
    <text evidence="8">Part of a membrane-bound complex that couples electron transfer with translocation of ions across the membrane.</text>
</comment>
<dbReference type="PROSITE" id="PS51379">
    <property type="entry name" value="4FE4S_FER_2"/>
    <property type="match status" value="2"/>
</dbReference>
<keyword evidence="3 8" id="KW-0479">Metal-binding</keyword>
<dbReference type="OrthoDB" id="9767754at2"/>
<dbReference type="NCBIfam" id="TIGR01945">
    <property type="entry name" value="rnfC"/>
    <property type="match status" value="1"/>
</dbReference>
<dbReference type="GO" id="GO:0051539">
    <property type="term" value="F:4 iron, 4 sulfur cluster binding"/>
    <property type="evidence" value="ECO:0007669"/>
    <property type="project" value="UniProtKB-KW"/>
</dbReference>
<evidence type="ECO:0000259" key="9">
    <source>
        <dbReference type="PROSITE" id="PS51379"/>
    </source>
</evidence>
<dbReference type="Pfam" id="PF12838">
    <property type="entry name" value="Fer4_7"/>
    <property type="match status" value="1"/>
</dbReference>
<comment type="caution">
    <text evidence="10">The sequence shown here is derived from an EMBL/GenBank/DDBJ whole genome shotgun (WGS) entry which is preliminary data.</text>
</comment>
<evidence type="ECO:0000256" key="8">
    <source>
        <dbReference type="HAMAP-Rule" id="MF_00461"/>
    </source>
</evidence>
<keyword evidence="5 8" id="KW-0249">Electron transport</keyword>
<feature type="binding site" evidence="8">
    <location>
        <position position="373"/>
    </location>
    <ligand>
        <name>[4Fe-4S] cluster</name>
        <dbReference type="ChEBI" id="CHEBI:49883"/>
        <label>1</label>
    </ligand>
</feature>
<dbReference type="SUPFAM" id="SSF46548">
    <property type="entry name" value="alpha-helical ferredoxin"/>
    <property type="match status" value="1"/>
</dbReference>
<dbReference type="SUPFAM" id="SSF142019">
    <property type="entry name" value="Nqo1 FMN-binding domain-like"/>
    <property type="match status" value="1"/>
</dbReference>
<dbReference type="GO" id="GO:0046872">
    <property type="term" value="F:metal ion binding"/>
    <property type="evidence" value="ECO:0007669"/>
    <property type="project" value="UniProtKB-KW"/>
</dbReference>
<dbReference type="PANTHER" id="PTHR43034:SF2">
    <property type="entry name" value="ION-TRANSLOCATING OXIDOREDUCTASE COMPLEX SUBUNIT C"/>
    <property type="match status" value="1"/>
</dbReference>
<dbReference type="InterPro" id="IPR017896">
    <property type="entry name" value="4Fe4S_Fe-S-bd"/>
</dbReference>
<dbReference type="RefSeq" id="WP_146622754.1">
    <property type="nucleotide sequence ID" value="NZ_BJCC01000016.1"/>
</dbReference>
<feature type="binding site" evidence="8">
    <location>
        <position position="422"/>
    </location>
    <ligand>
        <name>[4Fe-4S] cluster</name>
        <dbReference type="ChEBI" id="CHEBI:49883"/>
        <label>1</label>
    </ligand>
</feature>
<evidence type="ECO:0000256" key="5">
    <source>
        <dbReference type="ARBA" id="ARBA00022982"/>
    </source>
</evidence>
<dbReference type="Gene3D" id="3.40.50.11540">
    <property type="entry name" value="NADH-ubiquinone oxidoreductase 51kDa subunit"/>
    <property type="match status" value="1"/>
</dbReference>
<feature type="binding site" evidence="8">
    <location>
        <position position="383"/>
    </location>
    <ligand>
        <name>[4Fe-4S] cluster</name>
        <dbReference type="ChEBI" id="CHEBI:49883"/>
        <label>2</label>
    </ligand>
</feature>
<evidence type="ECO:0000256" key="2">
    <source>
        <dbReference type="ARBA" id="ARBA00022485"/>
    </source>
</evidence>
<dbReference type="AlphaFoldDB" id="A0A4P5P8H0"/>
<comment type="subunit">
    <text evidence="8">The complex is composed of six subunits: RnfA, RnfB, RnfC, RnfD, RnfE and RnfG.</text>
</comment>
<sequence>MKRTASGKFTGGFIFAPSTEVFKEKWKVKQNEVVTFIPERVYIPTQQHIGAPPELVVEVGDQVRAGDLIAKAGDFVSANTHATISGTVVDILEWPDNSGNKVETVVIKKKDDEVREKRQRNETFESMDKQQLIDRVTEAGVVGMGGATFPTHVKLTVDEDVEVETVVLNGAECEPFLEADNLLMQTESDKIVTGARIAQKILDAKKIVIAIEDDKPDAIQAMKKAAHAFSDIAIEVVNTNYPQGGEKQLLEGLFGIEVALDGLPVDAGTYLMNVATSAAVTDAVEQQEPLINRFCTVTGDVQNKQTVSCPIGTLTGDLIDFCEGFLGDPRKIFVGGPMMGKSIDTLEVPITKSSNGLVVINTENARYYEESPCIRCNLCAEVCPMRLEPQNLDLFYRAGEYKRCQDLKADACINCGACTYVCPARRDLARNITAAAGKINELLQEA</sequence>
<keyword evidence="8" id="KW-0472">Membrane</keyword>
<dbReference type="InterPro" id="IPR017900">
    <property type="entry name" value="4Fe4S_Fe_S_CS"/>
</dbReference>
<keyword evidence="4 8" id="KW-0677">Repeat</keyword>
<keyword evidence="11" id="KW-1185">Reference proteome</keyword>
<evidence type="ECO:0000313" key="11">
    <source>
        <dbReference type="Proteomes" id="UP000290567"/>
    </source>
</evidence>
<feature type="domain" description="4Fe-4S ferredoxin-type" evidence="9">
    <location>
        <begin position="402"/>
        <end position="433"/>
    </location>
</feature>
<dbReference type="PANTHER" id="PTHR43034">
    <property type="entry name" value="ION-TRANSLOCATING OXIDOREDUCTASE COMPLEX SUBUNIT C"/>
    <property type="match status" value="1"/>
</dbReference>
<dbReference type="GO" id="GO:0005886">
    <property type="term" value="C:plasma membrane"/>
    <property type="evidence" value="ECO:0007669"/>
    <property type="project" value="UniProtKB-SubCell"/>
</dbReference>
<accession>A0A4P5P8H0</accession>
<protein>
    <recommendedName>
        <fullName evidence="8">Ion-translocating oxidoreductase complex subunit C</fullName>
        <ecNumber evidence="8">7.-.-.-</ecNumber>
    </recommendedName>
    <alternativeName>
        <fullName evidence="8">Rnf electron transport complex subunit C</fullName>
    </alternativeName>
</protein>
<dbReference type="Gene3D" id="3.30.70.20">
    <property type="match status" value="1"/>
</dbReference>
<evidence type="ECO:0000256" key="3">
    <source>
        <dbReference type="ARBA" id="ARBA00022723"/>
    </source>
</evidence>
<organism evidence="10 11">
    <name type="scientific">Enterococcus florum</name>
    <dbReference type="NCBI Taxonomy" id="2480627"/>
    <lineage>
        <taxon>Bacteria</taxon>
        <taxon>Bacillati</taxon>
        <taxon>Bacillota</taxon>
        <taxon>Bacilli</taxon>
        <taxon>Lactobacillales</taxon>
        <taxon>Enterococcaceae</taxon>
        <taxon>Enterococcus</taxon>
    </lineage>
</organism>
<feature type="binding site" evidence="8">
    <location>
        <position position="415"/>
    </location>
    <ligand>
        <name>[4Fe-4S] cluster</name>
        <dbReference type="ChEBI" id="CHEBI:49883"/>
        <label>2</label>
    </ligand>
</feature>
<dbReference type="InterPro" id="IPR011538">
    <property type="entry name" value="Nuo51_FMN-bd"/>
</dbReference>
<feature type="domain" description="4Fe-4S ferredoxin-type" evidence="9">
    <location>
        <begin position="364"/>
        <end position="393"/>
    </location>
</feature>
<comment type="subcellular location">
    <subcellularLocation>
        <location evidence="8">Cell membrane</location>
        <topology evidence="8">Peripheral membrane protein</topology>
    </subcellularLocation>
</comment>
<evidence type="ECO:0000313" key="10">
    <source>
        <dbReference type="EMBL" id="GCF94325.1"/>
    </source>
</evidence>